<evidence type="ECO:0000313" key="4">
    <source>
        <dbReference type="EMBL" id="AGB48572.1"/>
    </source>
</evidence>
<evidence type="ECO:0000256" key="2">
    <source>
        <dbReference type="ARBA" id="ARBA00023315"/>
    </source>
</evidence>
<feature type="domain" description="N-acetyltransferase" evidence="3">
    <location>
        <begin position="1"/>
        <end position="150"/>
    </location>
</feature>
<evidence type="ECO:0000259" key="3">
    <source>
        <dbReference type="PROSITE" id="PS51186"/>
    </source>
</evidence>
<dbReference type="GeneID" id="14407402"/>
<dbReference type="CDD" id="cd04301">
    <property type="entry name" value="NAT_SF"/>
    <property type="match status" value="1"/>
</dbReference>
<dbReference type="PROSITE" id="PS51186">
    <property type="entry name" value="GNAT"/>
    <property type="match status" value="1"/>
</dbReference>
<dbReference type="GO" id="GO:0005737">
    <property type="term" value="C:cytoplasm"/>
    <property type="evidence" value="ECO:0007669"/>
    <property type="project" value="InterPro"/>
</dbReference>
<dbReference type="GO" id="GO:0004042">
    <property type="term" value="F:L-glutamate N-acetyltransferase activity"/>
    <property type="evidence" value="ECO:0007669"/>
    <property type="project" value="InterPro"/>
</dbReference>
<dbReference type="GO" id="GO:0006526">
    <property type="term" value="P:L-arginine biosynthetic process"/>
    <property type="evidence" value="ECO:0007669"/>
    <property type="project" value="InterPro"/>
</dbReference>
<dbReference type="SUPFAM" id="SSF55729">
    <property type="entry name" value="Acyl-CoA N-acyltransferases (Nat)"/>
    <property type="match status" value="1"/>
</dbReference>
<proteinExistence type="predicted"/>
<reference evidence="5" key="1">
    <citation type="submission" date="2012-02" db="EMBL/GenBank/DDBJ databases">
        <title>Complete sequence of chromosome of Methanomethylovorans hollandica DSM 15978.</title>
        <authorList>
            <person name="Lucas S."/>
            <person name="Copeland A."/>
            <person name="Lapidus A."/>
            <person name="Glavina del Rio T."/>
            <person name="Dalin E."/>
            <person name="Tice H."/>
            <person name="Bruce D."/>
            <person name="Goodwin L."/>
            <person name="Pitluck S."/>
            <person name="Peters L."/>
            <person name="Mikhailova N."/>
            <person name="Held B."/>
            <person name="Kyrpides N."/>
            <person name="Mavromatis K."/>
            <person name="Ivanova N."/>
            <person name="Brettin T."/>
            <person name="Detter J.C."/>
            <person name="Han C."/>
            <person name="Larimer F."/>
            <person name="Land M."/>
            <person name="Hauser L."/>
            <person name="Markowitz V."/>
            <person name="Cheng J.-F."/>
            <person name="Hugenholtz P."/>
            <person name="Woyke T."/>
            <person name="Wu D."/>
            <person name="Spring S."/>
            <person name="Schroeder M."/>
            <person name="Brambilla E."/>
            <person name="Klenk H.-P."/>
            <person name="Eisen J.A."/>
        </authorList>
    </citation>
    <scope>NUCLEOTIDE SEQUENCE [LARGE SCALE GENOMIC DNA]</scope>
    <source>
        <strain evidence="5">DSM 15978 / NBRC 107637 / DMS1</strain>
    </source>
</reference>
<sequence>MIRKATVKDVEAMKNIINAYAKQEKMLPRSYNELYQYIRSFYVYEKDGEVIGCCALQVVWEDLAEVLSFAVKPEYARQGIGSQLLNACMGDAHELHIKRIFTLTYVPQFFEKHGFVRADKSTLPHKVWSGCINCPKFPDCDEIALIKTIE</sequence>
<dbReference type="PANTHER" id="PTHR30602:SF12">
    <property type="entry name" value="AMINO-ACID ACETYLTRANSFERASE NAGS1, CHLOROPLASTIC-RELATED"/>
    <property type="match status" value="1"/>
</dbReference>
<keyword evidence="1 4" id="KW-0808">Transferase</keyword>
<dbReference type="InterPro" id="IPR016181">
    <property type="entry name" value="Acyl_CoA_acyltransferase"/>
</dbReference>
<dbReference type="Gene3D" id="3.40.630.30">
    <property type="match status" value="1"/>
</dbReference>
<name>L0KT11_METHD</name>
<dbReference type="RefSeq" id="WP_015323741.1">
    <property type="nucleotide sequence ID" value="NC_019977.1"/>
</dbReference>
<protein>
    <submittedName>
        <fullName evidence="4">Acetyltransferase, N-acetylglutamate synthase</fullName>
    </submittedName>
</protein>
<keyword evidence="5" id="KW-1185">Reference proteome</keyword>
<accession>L0KT11</accession>
<dbReference type="PANTHER" id="PTHR30602">
    <property type="entry name" value="AMINO-ACID ACETYLTRANSFERASE"/>
    <property type="match status" value="1"/>
</dbReference>
<keyword evidence="2" id="KW-0012">Acyltransferase</keyword>
<dbReference type="HOGENOM" id="CLU_119519_0_0_2"/>
<organism evidence="4 5">
    <name type="scientific">Methanomethylovorans hollandica (strain DSM 15978 / NBRC 107637 / DMS1)</name>
    <dbReference type="NCBI Taxonomy" id="867904"/>
    <lineage>
        <taxon>Archaea</taxon>
        <taxon>Methanobacteriati</taxon>
        <taxon>Methanobacteriota</taxon>
        <taxon>Stenosarchaea group</taxon>
        <taxon>Methanomicrobia</taxon>
        <taxon>Methanosarcinales</taxon>
        <taxon>Methanosarcinaceae</taxon>
        <taxon>Methanomethylovorans</taxon>
    </lineage>
</organism>
<evidence type="ECO:0000256" key="1">
    <source>
        <dbReference type="ARBA" id="ARBA00022679"/>
    </source>
</evidence>
<dbReference type="EMBL" id="CP003362">
    <property type="protein sequence ID" value="AGB48572.1"/>
    <property type="molecule type" value="Genomic_DNA"/>
</dbReference>
<dbReference type="OrthoDB" id="43754at2157"/>
<dbReference type="Proteomes" id="UP000010866">
    <property type="component" value="Chromosome"/>
</dbReference>
<dbReference type="AlphaFoldDB" id="L0KT11"/>
<dbReference type="InterPro" id="IPR010167">
    <property type="entry name" value="NH2A_AcTrfase"/>
</dbReference>
<dbReference type="STRING" id="867904.Metho_0296"/>
<dbReference type="Pfam" id="PF13508">
    <property type="entry name" value="Acetyltransf_7"/>
    <property type="match status" value="1"/>
</dbReference>
<evidence type="ECO:0000313" key="5">
    <source>
        <dbReference type="Proteomes" id="UP000010866"/>
    </source>
</evidence>
<dbReference type="KEGG" id="mhz:Metho_0296"/>
<dbReference type="InterPro" id="IPR000182">
    <property type="entry name" value="GNAT_dom"/>
</dbReference>
<gene>
    <name evidence="4" type="ordered locus">Metho_0296</name>
</gene>
<dbReference type="NCBIfam" id="NF005840">
    <property type="entry name" value="PRK07757.1"/>
    <property type="match status" value="1"/>
</dbReference>